<keyword evidence="4 9" id="KW-1003">Cell membrane</keyword>
<dbReference type="AlphaFoldDB" id="A0A5C4NDP8"/>
<gene>
    <name evidence="11" type="ORF">FHG71_11610</name>
</gene>
<keyword evidence="6 9" id="KW-0812">Transmembrane</keyword>
<evidence type="ECO:0000256" key="7">
    <source>
        <dbReference type="ARBA" id="ARBA00022989"/>
    </source>
</evidence>
<dbReference type="EMBL" id="VDFV01000014">
    <property type="protein sequence ID" value="TNC71448.1"/>
    <property type="molecule type" value="Genomic_DNA"/>
</dbReference>
<feature type="transmembrane region" description="Helical" evidence="9">
    <location>
        <begin position="66"/>
        <end position="92"/>
    </location>
</feature>
<dbReference type="Pfam" id="PF01061">
    <property type="entry name" value="ABC2_membrane"/>
    <property type="match status" value="1"/>
</dbReference>
<evidence type="ECO:0000256" key="5">
    <source>
        <dbReference type="ARBA" id="ARBA00022519"/>
    </source>
</evidence>
<accession>A0A5C4NDP8</accession>
<sequence length="260" mass="29079">MRPLGPSADLRRKFELLFELVLRDLRIRYMRSYLGIGWSLLNPLSQIAIFSFLFRQVMPLDIPSYTAFVFCGVLSWTWFSSSLISSAGAVVASPELIRRPGFPVTVLPTLSVITNMVQFLLALPLLLLLTVVDGGRLGAALLALPLVMATQYVLTLSLCFPVAALNVRFRDTQHVVGLVMMALFYMTPIFYSVDAVPEEYLFLYEMNPMVTVVDAYRDILIRNEAPDLGALLVVLLLSIPIALLGRALFLRESARFAEEL</sequence>
<dbReference type="GO" id="GO:0140359">
    <property type="term" value="F:ABC-type transporter activity"/>
    <property type="evidence" value="ECO:0007669"/>
    <property type="project" value="InterPro"/>
</dbReference>
<dbReference type="GO" id="GO:0015920">
    <property type="term" value="P:lipopolysaccharide transport"/>
    <property type="evidence" value="ECO:0007669"/>
    <property type="project" value="TreeGrafter"/>
</dbReference>
<dbReference type="OrthoDB" id="9786910at2"/>
<evidence type="ECO:0000259" key="10">
    <source>
        <dbReference type="PROSITE" id="PS51012"/>
    </source>
</evidence>
<keyword evidence="3 9" id="KW-0813">Transport</keyword>
<feature type="transmembrane region" description="Helical" evidence="9">
    <location>
        <begin position="175"/>
        <end position="193"/>
    </location>
</feature>
<keyword evidence="8 9" id="KW-0472">Membrane</keyword>
<feature type="transmembrane region" description="Helical" evidence="9">
    <location>
        <begin position="104"/>
        <end position="127"/>
    </location>
</feature>
<evidence type="ECO:0000256" key="3">
    <source>
        <dbReference type="ARBA" id="ARBA00022448"/>
    </source>
</evidence>
<evidence type="ECO:0000256" key="6">
    <source>
        <dbReference type="ARBA" id="ARBA00022692"/>
    </source>
</evidence>
<organism evidence="11 12">
    <name type="scientific">Rubellimicrobium roseum</name>
    <dbReference type="NCBI Taxonomy" id="687525"/>
    <lineage>
        <taxon>Bacteria</taxon>
        <taxon>Pseudomonadati</taxon>
        <taxon>Pseudomonadota</taxon>
        <taxon>Alphaproteobacteria</taxon>
        <taxon>Rhodobacterales</taxon>
        <taxon>Roseobacteraceae</taxon>
        <taxon>Rubellimicrobium</taxon>
    </lineage>
</organism>
<feature type="transmembrane region" description="Helical" evidence="9">
    <location>
        <begin position="228"/>
        <end position="249"/>
    </location>
</feature>
<evidence type="ECO:0000313" key="12">
    <source>
        <dbReference type="Proteomes" id="UP000305709"/>
    </source>
</evidence>
<evidence type="ECO:0000313" key="11">
    <source>
        <dbReference type="EMBL" id="TNC71448.1"/>
    </source>
</evidence>
<feature type="transmembrane region" description="Helical" evidence="9">
    <location>
        <begin position="139"/>
        <end position="163"/>
    </location>
</feature>
<evidence type="ECO:0000256" key="8">
    <source>
        <dbReference type="ARBA" id="ARBA00023136"/>
    </source>
</evidence>
<evidence type="ECO:0000256" key="9">
    <source>
        <dbReference type="RuleBase" id="RU361157"/>
    </source>
</evidence>
<comment type="caution">
    <text evidence="11">The sequence shown here is derived from an EMBL/GenBank/DDBJ whole genome shotgun (WGS) entry which is preliminary data.</text>
</comment>
<feature type="domain" description="ABC transmembrane type-2" evidence="10">
    <location>
        <begin position="34"/>
        <end position="252"/>
    </location>
</feature>
<dbReference type="PROSITE" id="PS51012">
    <property type="entry name" value="ABC_TM2"/>
    <property type="match status" value="1"/>
</dbReference>
<protein>
    <recommendedName>
        <fullName evidence="9">Transport permease protein</fullName>
    </recommendedName>
</protein>
<reference evidence="11 12" key="1">
    <citation type="submission" date="2019-06" db="EMBL/GenBank/DDBJ databases">
        <authorList>
            <person name="Jiang L."/>
        </authorList>
    </citation>
    <scope>NUCLEOTIDE SEQUENCE [LARGE SCALE GENOMIC DNA]</scope>
    <source>
        <strain evidence="11 12">YIM 48858</strain>
    </source>
</reference>
<proteinExistence type="inferred from homology"/>
<evidence type="ECO:0000256" key="4">
    <source>
        <dbReference type="ARBA" id="ARBA00022475"/>
    </source>
</evidence>
<evidence type="ECO:0000256" key="1">
    <source>
        <dbReference type="ARBA" id="ARBA00004429"/>
    </source>
</evidence>
<dbReference type="Proteomes" id="UP000305709">
    <property type="component" value="Unassembled WGS sequence"/>
</dbReference>
<comment type="similarity">
    <text evidence="2 9">Belongs to the ABC-2 integral membrane protein family.</text>
</comment>
<name>A0A5C4NDP8_9RHOB</name>
<keyword evidence="5" id="KW-0997">Cell inner membrane</keyword>
<comment type="subcellular location">
    <subcellularLocation>
        <location evidence="1 9">Cell inner membrane</location>
        <topology evidence="1 9">Multi-pass membrane protein</topology>
    </subcellularLocation>
</comment>
<dbReference type="InterPro" id="IPR047817">
    <property type="entry name" value="ABC2_TM_bact-type"/>
</dbReference>
<keyword evidence="12" id="KW-1185">Reference proteome</keyword>
<dbReference type="GO" id="GO:0005886">
    <property type="term" value="C:plasma membrane"/>
    <property type="evidence" value="ECO:0007669"/>
    <property type="project" value="UniProtKB-SubCell"/>
</dbReference>
<dbReference type="InterPro" id="IPR013525">
    <property type="entry name" value="ABC2_TM"/>
</dbReference>
<dbReference type="RefSeq" id="WP_139081902.1">
    <property type="nucleotide sequence ID" value="NZ_VDFV01000014.1"/>
</dbReference>
<evidence type="ECO:0000256" key="2">
    <source>
        <dbReference type="ARBA" id="ARBA00007783"/>
    </source>
</evidence>
<dbReference type="PANTHER" id="PTHR30413:SF8">
    <property type="entry name" value="TRANSPORT PERMEASE PROTEIN"/>
    <property type="match status" value="1"/>
</dbReference>
<feature type="transmembrane region" description="Helical" evidence="9">
    <location>
        <begin position="33"/>
        <end position="54"/>
    </location>
</feature>
<keyword evidence="7 9" id="KW-1133">Transmembrane helix</keyword>
<dbReference type="PANTHER" id="PTHR30413">
    <property type="entry name" value="INNER MEMBRANE TRANSPORT PERMEASE"/>
    <property type="match status" value="1"/>
</dbReference>